<sequence>MALLGEGVLEETSNLATSTMSYDNLDLKHTDEDDEHLDDLEDAAAPPDAPTEVSRPVTATEDVESKDKPIEEYLPIEPAATSVVDTTKDAHHLEEPASLSFEQPNLATTTENIGPKEKPSEETFSISSSAESIELRHDITEPAHTPAEQSTSTVEHRFLDSELAKTMLPETQVSHKTNTELNETAEHLAAENEKNQGILKQANSETLQALAHCKEALEKNKEYQAQISILQEDRSTFMAEIEKLNEYNVAFSKGLQGQVERGDELERRFGVESLKFQNALKEQIKKGLKQRKAYGAEIDSLRNACQAGAEKFLQIKKHTAELQSQVETLQKAREEDGESRALLEREVERLGEINTAKGMEIEEYAKQVEDLTHKLKSLTTQGKALQSRVISLEQAREENSRALELREKQIEDLNAANNSKDIEIKDYKRQVKDLDVKVQSLAKTNMAKDAEVTALRKDYRALSDTSQLKDIELEKSAAREQDLATRVRALNEEAEDLRKERQQDIEDLEREMKVLQDQLATAEEDGKHQADMVEEFRQKNERIMTELAEMEIEKDKQTTKVINIIAEKEELESDLSETQLQTESHAALVQQISSEKEALAAEIARLKREINGRSGALYNIKTVLPASARALKGVAVNAMHRVTSYKSPTLGPRLASVWKLILIFWLLSLNVMHDHHLQHSPSPSVPLVYESTVPLAPGMCALRGNETLSIYEQVCAAPFFPRSSAEENIWSGLEDADFDDEFDPEFNTNPESPNSSRMSYLLSILNEAAPTDVTEWVVLLAIHTQPRRWSGRRH</sequence>
<organism evidence="3 4">
    <name type="scientific">Phialocephala subalpina</name>
    <dbReference type="NCBI Taxonomy" id="576137"/>
    <lineage>
        <taxon>Eukaryota</taxon>
        <taxon>Fungi</taxon>
        <taxon>Dikarya</taxon>
        <taxon>Ascomycota</taxon>
        <taxon>Pezizomycotina</taxon>
        <taxon>Leotiomycetes</taxon>
        <taxon>Helotiales</taxon>
        <taxon>Mollisiaceae</taxon>
        <taxon>Phialocephala</taxon>
        <taxon>Phialocephala fortinii species complex</taxon>
    </lineage>
</organism>
<feature type="compositionally biased region" description="Low complexity" evidence="2">
    <location>
        <begin position="43"/>
        <end position="52"/>
    </location>
</feature>
<evidence type="ECO:0000256" key="1">
    <source>
        <dbReference type="SAM" id="Coils"/>
    </source>
</evidence>
<feature type="region of interest" description="Disordered" evidence="2">
    <location>
        <begin position="26"/>
        <end position="73"/>
    </location>
</feature>
<evidence type="ECO:0000256" key="2">
    <source>
        <dbReference type="SAM" id="MobiDB-lite"/>
    </source>
</evidence>
<protein>
    <submittedName>
        <fullName evidence="3">Uncharacterized protein</fullName>
    </submittedName>
</protein>
<feature type="coiled-coil region" evidence="1">
    <location>
        <begin position="361"/>
        <end position="444"/>
    </location>
</feature>
<name>A0A1L7XQ29_9HELO</name>
<feature type="region of interest" description="Disordered" evidence="2">
    <location>
        <begin position="108"/>
        <end position="129"/>
    </location>
</feature>
<keyword evidence="1" id="KW-0175">Coiled coil</keyword>
<dbReference type="Proteomes" id="UP000184330">
    <property type="component" value="Unassembled WGS sequence"/>
</dbReference>
<evidence type="ECO:0000313" key="4">
    <source>
        <dbReference type="Proteomes" id="UP000184330"/>
    </source>
</evidence>
<accession>A0A1L7XQ29</accession>
<dbReference type="EMBL" id="FJOG01000042">
    <property type="protein sequence ID" value="CZR67140.1"/>
    <property type="molecule type" value="Genomic_DNA"/>
</dbReference>
<feature type="compositionally biased region" description="Acidic residues" evidence="2">
    <location>
        <begin position="32"/>
        <end position="42"/>
    </location>
</feature>
<reference evidence="3 4" key="1">
    <citation type="submission" date="2016-03" db="EMBL/GenBank/DDBJ databases">
        <authorList>
            <person name="Ploux O."/>
        </authorList>
    </citation>
    <scope>NUCLEOTIDE SEQUENCE [LARGE SCALE GENOMIC DNA]</scope>
    <source>
        <strain evidence="3 4">UAMH 11012</strain>
    </source>
</reference>
<feature type="coiled-coil region" evidence="1">
    <location>
        <begin position="473"/>
        <end position="609"/>
    </location>
</feature>
<keyword evidence="4" id="KW-1185">Reference proteome</keyword>
<dbReference type="AlphaFoldDB" id="A0A1L7XQ29"/>
<dbReference type="STRING" id="576137.A0A1L7XQ29"/>
<proteinExistence type="predicted"/>
<evidence type="ECO:0000313" key="3">
    <source>
        <dbReference type="EMBL" id="CZR67140.1"/>
    </source>
</evidence>
<gene>
    <name evidence="3" type="ORF">PAC_17039</name>
</gene>